<feature type="chain" id="PRO_5037340541" evidence="1">
    <location>
        <begin position="18"/>
        <end position="323"/>
    </location>
</feature>
<accession>A0A914IER2</accession>
<sequence>MILTFTLFVALAFSSNCDPSEEGGGPFKFVGTVLPQGNYRIFVRTLPSKEMEEILRTYDNHIDKSRQEWNALELISDLKWKKVNFENAFGVLGDGTITDGTKFEIQLDWKKRHDPYLEREFDPIYVQIYAVKESKKTSLMERILFNPSSEVEYEFIYGTPRDQIGVKKFLLGHFPKSTKNMQTYVSIQPHMNSNGIYQVADMDGNFEFVFDKAGTPPKEFKLSVYQVRQLRNTDSPLFTQKLTNPTLTQMVQNGEDLSRYRYKFGKNEVGLMEAKEKMVSLYQAYLERTNTKLQKEVRYQIPDEIGAYKLQLQMVHLKPLKTN</sequence>
<organism evidence="2 3">
    <name type="scientific">Globodera rostochiensis</name>
    <name type="common">Golden nematode worm</name>
    <name type="synonym">Heterodera rostochiensis</name>
    <dbReference type="NCBI Taxonomy" id="31243"/>
    <lineage>
        <taxon>Eukaryota</taxon>
        <taxon>Metazoa</taxon>
        <taxon>Ecdysozoa</taxon>
        <taxon>Nematoda</taxon>
        <taxon>Chromadorea</taxon>
        <taxon>Rhabditida</taxon>
        <taxon>Tylenchina</taxon>
        <taxon>Tylenchomorpha</taxon>
        <taxon>Tylenchoidea</taxon>
        <taxon>Heteroderidae</taxon>
        <taxon>Heteroderinae</taxon>
        <taxon>Globodera</taxon>
    </lineage>
</organism>
<dbReference type="Proteomes" id="UP000887572">
    <property type="component" value="Unplaced"/>
</dbReference>
<proteinExistence type="predicted"/>
<evidence type="ECO:0000313" key="2">
    <source>
        <dbReference type="Proteomes" id="UP000887572"/>
    </source>
</evidence>
<keyword evidence="2" id="KW-1185">Reference proteome</keyword>
<keyword evidence="1" id="KW-0732">Signal</keyword>
<feature type="signal peptide" evidence="1">
    <location>
        <begin position="1"/>
        <end position="17"/>
    </location>
</feature>
<reference evidence="3" key="1">
    <citation type="submission" date="2022-11" db="UniProtKB">
        <authorList>
            <consortium name="WormBaseParasite"/>
        </authorList>
    </citation>
    <scope>IDENTIFICATION</scope>
</reference>
<dbReference type="AlphaFoldDB" id="A0A914IER2"/>
<evidence type="ECO:0000313" key="3">
    <source>
        <dbReference type="WBParaSite" id="Gr19_v10_g922.t1"/>
    </source>
</evidence>
<protein>
    <submittedName>
        <fullName evidence="3">Lipoprotein</fullName>
    </submittedName>
</protein>
<dbReference type="WBParaSite" id="Gr19_v10_g922.t1">
    <property type="protein sequence ID" value="Gr19_v10_g922.t1"/>
    <property type="gene ID" value="Gr19_v10_g922"/>
</dbReference>
<evidence type="ECO:0000256" key="1">
    <source>
        <dbReference type="SAM" id="SignalP"/>
    </source>
</evidence>
<name>A0A914IER2_GLORO</name>